<dbReference type="OrthoDB" id="2537480at2759"/>
<dbReference type="Gene3D" id="1.10.530.10">
    <property type="match status" value="1"/>
</dbReference>
<dbReference type="GO" id="GO:0016787">
    <property type="term" value="F:hydrolase activity"/>
    <property type="evidence" value="ECO:0007669"/>
    <property type="project" value="UniProtKB-KW"/>
</dbReference>
<comment type="caution">
    <text evidence="3">The sequence shown here is derived from an EMBL/GenBank/DDBJ whole genome shotgun (WGS) entry which is preliminary data.</text>
</comment>
<dbReference type="Pfam" id="PF01464">
    <property type="entry name" value="SLT"/>
    <property type="match status" value="1"/>
</dbReference>
<keyword evidence="3" id="KW-0378">Hydrolase</keyword>
<dbReference type="AlphaFoldDB" id="A0A0B2WWJ6"/>
<dbReference type="HOGENOM" id="CLU_051871_2_0_1"/>
<feature type="domain" description="Transglycosylase SLT" evidence="2">
    <location>
        <begin position="93"/>
        <end position="178"/>
    </location>
</feature>
<feature type="signal peptide" evidence="1">
    <location>
        <begin position="1"/>
        <end position="22"/>
    </location>
</feature>
<proteinExistence type="predicted"/>
<dbReference type="RefSeq" id="XP_040681657.1">
    <property type="nucleotide sequence ID" value="XM_040820169.1"/>
</dbReference>
<dbReference type="Proteomes" id="UP000030816">
    <property type="component" value="Unassembled WGS sequence"/>
</dbReference>
<dbReference type="EMBL" id="AZHE01000002">
    <property type="protein sequence ID" value="KHO00592.1"/>
    <property type="molecule type" value="Genomic_DNA"/>
</dbReference>
<organism evidence="3 4">
    <name type="scientific">Metarhizium album (strain ARSEF 1941)</name>
    <dbReference type="NCBI Taxonomy" id="1081103"/>
    <lineage>
        <taxon>Eukaryota</taxon>
        <taxon>Fungi</taxon>
        <taxon>Dikarya</taxon>
        <taxon>Ascomycota</taxon>
        <taxon>Pezizomycotina</taxon>
        <taxon>Sordariomycetes</taxon>
        <taxon>Hypocreomycetidae</taxon>
        <taxon>Hypocreales</taxon>
        <taxon>Clavicipitaceae</taxon>
        <taxon>Metarhizium</taxon>
    </lineage>
</organism>
<name>A0A0B2WWJ6_METAS</name>
<gene>
    <name evidence="3" type="ORF">MAM_01370</name>
</gene>
<evidence type="ECO:0000256" key="1">
    <source>
        <dbReference type="SAM" id="SignalP"/>
    </source>
</evidence>
<dbReference type="InterPro" id="IPR023346">
    <property type="entry name" value="Lysozyme-like_dom_sf"/>
</dbReference>
<protein>
    <submittedName>
        <fullName evidence="3">Glycoside hydrolase family 23 protein</fullName>
    </submittedName>
</protein>
<dbReference type="SUPFAM" id="SSF53955">
    <property type="entry name" value="Lysozyme-like"/>
    <property type="match status" value="1"/>
</dbReference>
<dbReference type="GeneID" id="63735825"/>
<evidence type="ECO:0000313" key="4">
    <source>
        <dbReference type="Proteomes" id="UP000030816"/>
    </source>
</evidence>
<sequence length="243" mass="26612">MHLAHTTLAAGVAFLLATPASALKNPDAVGACDPTTGGTNACGPNGSQHWLNNGLRAKGWDPPFLAWHNISRISIRQFYRAAGSPCEKFDSHFKIAAMKYQIDPAPLAFMAMQESGCDPNARAPTLGLMQCLPVYCQNGKSSCQFPIQDNVECAAYLWAVAMRHAKGNVVHALGLYNGWFTANDGSGLDGGRGMTEKYPCSEEGRTHRIPHNLNYLHEMLNGWFQGHDMNNKDQHLRGSYNCF</sequence>
<reference evidence="3 4" key="1">
    <citation type="journal article" date="2014" name="Proc. Natl. Acad. Sci. U.S.A.">
        <title>Trajectory and genomic determinants of fungal-pathogen speciation and host adaptation.</title>
        <authorList>
            <person name="Hu X."/>
            <person name="Xiao G."/>
            <person name="Zheng P."/>
            <person name="Shang Y."/>
            <person name="Su Y."/>
            <person name="Zhang X."/>
            <person name="Liu X."/>
            <person name="Zhan S."/>
            <person name="St Leger R.J."/>
            <person name="Wang C."/>
        </authorList>
    </citation>
    <scope>NUCLEOTIDE SEQUENCE [LARGE SCALE GENOMIC DNA]</scope>
    <source>
        <strain evidence="3 4">ARSEF 1941</strain>
    </source>
</reference>
<evidence type="ECO:0000313" key="3">
    <source>
        <dbReference type="EMBL" id="KHO00592.1"/>
    </source>
</evidence>
<accession>A0A0B2WWJ6</accession>
<evidence type="ECO:0000259" key="2">
    <source>
        <dbReference type="Pfam" id="PF01464"/>
    </source>
</evidence>
<feature type="chain" id="PRO_5002096242" evidence="1">
    <location>
        <begin position="23"/>
        <end position="243"/>
    </location>
</feature>
<dbReference type="InterPro" id="IPR008258">
    <property type="entry name" value="Transglycosylase_SLT_dom_1"/>
</dbReference>
<keyword evidence="4" id="KW-1185">Reference proteome</keyword>
<keyword evidence="1" id="KW-0732">Signal</keyword>